<sequence length="46" mass="5400">MLRLSQGHHDTTCRFTCQFWFERYANMPSFVESANLPGFSEFSHEG</sequence>
<organism evidence="1 2">
    <name type="scientific">Parascaris equorum</name>
    <name type="common">Equine roundworm</name>
    <dbReference type="NCBI Taxonomy" id="6256"/>
    <lineage>
        <taxon>Eukaryota</taxon>
        <taxon>Metazoa</taxon>
        <taxon>Ecdysozoa</taxon>
        <taxon>Nematoda</taxon>
        <taxon>Chromadorea</taxon>
        <taxon>Rhabditida</taxon>
        <taxon>Spirurina</taxon>
        <taxon>Ascaridomorpha</taxon>
        <taxon>Ascaridoidea</taxon>
        <taxon>Ascarididae</taxon>
        <taxon>Parascaris</taxon>
    </lineage>
</organism>
<dbReference type="AlphaFoldDB" id="A0A914R6V3"/>
<dbReference type="Proteomes" id="UP000887564">
    <property type="component" value="Unplaced"/>
</dbReference>
<dbReference type="WBParaSite" id="PEQ_0000040101-mRNA-1">
    <property type="protein sequence ID" value="PEQ_0000040101-mRNA-1"/>
    <property type="gene ID" value="PEQ_0000040101"/>
</dbReference>
<protein>
    <submittedName>
        <fullName evidence="2">Uncharacterized protein</fullName>
    </submittedName>
</protein>
<name>A0A914R6V3_PAREQ</name>
<accession>A0A914R6V3</accession>
<keyword evidence="1" id="KW-1185">Reference proteome</keyword>
<evidence type="ECO:0000313" key="1">
    <source>
        <dbReference type="Proteomes" id="UP000887564"/>
    </source>
</evidence>
<evidence type="ECO:0000313" key="2">
    <source>
        <dbReference type="WBParaSite" id="PEQ_0000040101-mRNA-1"/>
    </source>
</evidence>
<reference evidence="2" key="1">
    <citation type="submission" date="2022-11" db="UniProtKB">
        <authorList>
            <consortium name="WormBaseParasite"/>
        </authorList>
    </citation>
    <scope>IDENTIFICATION</scope>
</reference>
<proteinExistence type="predicted"/>